<proteinExistence type="predicted"/>
<dbReference type="Proteomes" id="UP001497525">
    <property type="component" value="Unassembled WGS sequence"/>
</dbReference>
<dbReference type="SUPFAM" id="SSF48371">
    <property type="entry name" value="ARM repeat"/>
    <property type="match status" value="1"/>
</dbReference>
<dbReference type="GO" id="GO:0005634">
    <property type="term" value="C:nucleus"/>
    <property type="evidence" value="ECO:0007669"/>
    <property type="project" value="TreeGrafter"/>
</dbReference>
<dbReference type="PANTHER" id="PTHR11223:SF3">
    <property type="entry name" value="EXPORTIN-5"/>
    <property type="match status" value="1"/>
</dbReference>
<dbReference type="Pfam" id="PF19273">
    <property type="entry name" value="Exportin-5"/>
    <property type="match status" value="1"/>
</dbReference>
<evidence type="ECO:0008006" key="5">
    <source>
        <dbReference type="Google" id="ProtNLM"/>
    </source>
</evidence>
<evidence type="ECO:0000313" key="4">
    <source>
        <dbReference type="Proteomes" id="UP001497525"/>
    </source>
</evidence>
<dbReference type="Gene3D" id="1.25.10.10">
    <property type="entry name" value="Leucine-rich Repeat Variant"/>
    <property type="match status" value="1"/>
</dbReference>
<sequence>MDVGAVVIAVKAILDPDIGNTERLQYYTMLEKFKVESFQLADLPTLCSPTQHPTVVLFGLQCLSHRLKHSWADLDLQTKVSIKDGLFHLAANLQTNSASAYEDRAILSALSQIFVHLIKCEWPQQWPSMMDEFTTLGKTGPPQAKLYMSTFLRLYEDVMQFQNVPHSRRRDITLGLNEILVHLVSFALNLMKQQVDLLEKSLEPSESLSLCHEAFCMLLGFFESCRMDVLCAWGSSDLSMANSSPSELPFLRLMVEMVAIESLRNDSLRLLTLLLKRKVQLPSGTSEEYSAKLIDLLLANKILLNKVLLVAFSVIRKEPIFSEEHYTLLILISELLVRIGCRIVASWSYQLPCTAACSCTNEYGLQCPNSITHVFSLLAGLTTYPVRMIAIHSLPFWMAAFRSPESSLHSKLQEFVPTLFLSWRQTLRKDGSPLGSGLHSEWAGRIFEADEYMAFLARYRTELLKCLGACASRWPLDLLRLLGSWIDQLLQTVITPADLNDRGEFLSSNAVLLLDWEVLELLLTHILPKIRERLNAVNETDEFDQTIVLKLNLFLHRSSPPSDPNLRGRYITCTSILMQNIGTQHDNDLLLPLLRQIFECFRYNPTTSSASAFGSTDTPVLVPKCITSMHMLAATAFFRLSRSQPERITPYFEAIAEEMTNIWANNNSGIVEKCILLEALVFLCFRLNQPIDVQLNLIRQLVHHVNAGWYTASAEQSTSPMTKIVAACATGGSGLVGILGLGQPISDVNSLQSPEVQVRIALTQNVLTLLATSRRLVEPINEEQMEKITSPLLEPVLAPVLTVLRAFNELWLPENLACVHQTMLPAFELSEHVRNCLLSLQIGNQEKRSSPEDGKSPLTRLRTCLYECHENLFTIVGFLFEGCAPHLYSLATDQLAMVLHQGCCSGFEHLPDLKLNSLLRLVIRPFIQNCPKQHLSTALVPLIPPIVEAVIQRIDSRWNQLSAVSEENYEDEKAVANEMVNERLTRLLSRTSLDLLRLIYTFSGHEPLNSKSVQNEVEVNNFDEDMAMNEVDSATETKAASETGAVGVLATLLVSITRHNCSAGSQNISECSDPLFLCCLAKCLAWPDSLTCLKAAQWIPPLIDALTKAPAEVNGDSNDASVQLNLPTPLAETALFGLLCGLNVNGRNADTILSNCLTAVIRVYSAVDKQIARERLRPIVARMLRESANSASQMENSKINQKMEAFENKIFNNKTKQLTDKAKRDALKKLIEPIIGVPISQRFREEVRISSLTPLTRTTWRRPKREIQSFPEDFGLADLFSN</sequence>
<comment type="caution">
    <text evidence="3">The sequence shown here is derived from an EMBL/GenBank/DDBJ whole genome shotgun (WGS) entry which is preliminary data.</text>
</comment>
<dbReference type="InterPro" id="IPR011989">
    <property type="entry name" value="ARM-like"/>
</dbReference>
<dbReference type="GO" id="GO:0005049">
    <property type="term" value="F:nuclear export signal receptor activity"/>
    <property type="evidence" value="ECO:0007669"/>
    <property type="project" value="InterPro"/>
</dbReference>
<evidence type="ECO:0000313" key="3">
    <source>
        <dbReference type="EMBL" id="CAL5133223.1"/>
    </source>
</evidence>
<reference evidence="3" key="1">
    <citation type="submission" date="2024-06" db="EMBL/GenBank/DDBJ databases">
        <authorList>
            <person name="Liu X."/>
            <person name="Lenzi L."/>
            <person name="Haldenby T S."/>
            <person name="Uol C."/>
        </authorList>
    </citation>
    <scope>NUCLEOTIDE SEQUENCE</scope>
</reference>
<evidence type="ECO:0000259" key="2">
    <source>
        <dbReference type="Pfam" id="PF19273"/>
    </source>
</evidence>
<dbReference type="InterPro" id="IPR013598">
    <property type="entry name" value="Exportin-1/Importin-b-like"/>
</dbReference>
<dbReference type="GO" id="GO:0006611">
    <property type="term" value="P:protein export from nucleus"/>
    <property type="evidence" value="ECO:0007669"/>
    <property type="project" value="InterPro"/>
</dbReference>
<dbReference type="InterPro" id="IPR016024">
    <property type="entry name" value="ARM-type_fold"/>
</dbReference>
<dbReference type="GO" id="GO:0003723">
    <property type="term" value="F:RNA binding"/>
    <property type="evidence" value="ECO:0007669"/>
    <property type="project" value="TreeGrafter"/>
</dbReference>
<dbReference type="EMBL" id="CAXLJL010000156">
    <property type="protein sequence ID" value="CAL5133223.1"/>
    <property type="molecule type" value="Genomic_DNA"/>
</dbReference>
<name>A0AAV2T702_CALDB</name>
<feature type="domain" description="Exportin-1/Importin-beta-like" evidence="1">
    <location>
        <begin position="104"/>
        <end position="202"/>
    </location>
</feature>
<dbReference type="GO" id="GO:0042565">
    <property type="term" value="C:RNA nuclear export complex"/>
    <property type="evidence" value="ECO:0007669"/>
    <property type="project" value="TreeGrafter"/>
</dbReference>
<organism evidence="3 4">
    <name type="scientific">Calicophoron daubneyi</name>
    <name type="common">Rumen fluke</name>
    <name type="synonym">Paramphistomum daubneyi</name>
    <dbReference type="NCBI Taxonomy" id="300641"/>
    <lineage>
        <taxon>Eukaryota</taxon>
        <taxon>Metazoa</taxon>
        <taxon>Spiralia</taxon>
        <taxon>Lophotrochozoa</taxon>
        <taxon>Platyhelminthes</taxon>
        <taxon>Trematoda</taxon>
        <taxon>Digenea</taxon>
        <taxon>Plagiorchiida</taxon>
        <taxon>Pronocephalata</taxon>
        <taxon>Paramphistomoidea</taxon>
        <taxon>Paramphistomidae</taxon>
        <taxon>Calicophoron</taxon>
    </lineage>
</organism>
<evidence type="ECO:0000259" key="1">
    <source>
        <dbReference type="Pfam" id="PF08389"/>
    </source>
</evidence>
<dbReference type="GO" id="GO:0005737">
    <property type="term" value="C:cytoplasm"/>
    <property type="evidence" value="ECO:0007669"/>
    <property type="project" value="TreeGrafter"/>
</dbReference>
<dbReference type="InterPro" id="IPR045065">
    <property type="entry name" value="XPO1/5"/>
</dbReference>
<dbReference type="PANTHER" id="PTHR11223">
    <property type="entry name" value="EXPORTIN 1/5"/>
    <property type="match status" value="1"/>
</dbReference>
<dbReference type="GO" id="GO:0006405">
    <property type="term" value="P:RNA export from nucleus"/>
    <property type="evidence" value="ECO:0007669"/>
    <property type="project" value="TreeGrafter"/>
</dbReference>
<feature type="domain" description="Exportin-5 C-terminal" evidence="2">
    <location>
        <begin position="371"/>
        <end position="1120"/>
    </location>
</feature>
<accession>A0AAV2T702</accession>
<protein>
    <recommendedName>
        <fullName evidence="5">Exportin-5</fullName>
    </recommendedName>
</protein>
<dbReference type="InterPro" id="IPR045478">
    <property type="entry name" value="Exportin-5_C"/>
</dbReference>
<gene>
    <name evidence="3" type="ORF">CDAUBV1_LOCUS6492</name>
</gene>
<dbReference type="Pfam" id="PF08389">
    <property type="entry name" value="Xpo1"/>
    <property type="match status" value="1"/>
</dbReference>